<keyword evidence="1" id="KW-1133">Transmembrane helix</keyword>
<feature type="transmembrane region" description="Helical" evidence="1">
    <location>
        <begin position="164"/>
        <end position="186"/>
    </location>
</feature>
<protein>
    <recommendedName>
        <fullName evidence="4">DUF4306 domain-containing protein</fullName>
    </recommendedName>
</protein>
<feature type="transmembrane region" description="Helical" evidence="1">
    <location>
        <begin position="40"/>
        <end position="60"/>
    </location>
</feature>
<evidence type="ECO:0000256" key="1">
    <source>
        <dbReference type="SAM" id="Phobius"/>
    </source>
</evidence>
<comment type="caution">
    <text evidence="2">The sequence shown here is derived from an EMBL/GenBank/DDBJ whole genome shotgun (WGS) entry which is preliminary data.</text>
</comment>
<evidence type="ECO:0000313" key="2">
    <source>
        <dbReference type="EMBL" id="MCZ8512499.1"/>
    </source>
</evidence>
<accession>A0ABT4Q6J9</accession>
<gene>
    <name evidence="2" type="ORF">O9H85_08730</name>
</gene>
<proteinExistence type="predicted"/>
<organism evidence="2 3">
    <name type="scientific">Paenibacillus gyeongsangnamensis</name>
    <dbReference type="NCBI Taxonomy" id="3388067"/>
    <lineage>
        <taxon>Bacteria</taxon>
        <taxon>Bacillati</taxon>
        <taxon>Bacillota</taxon>
        <taxon>Bacilli</taxon>
        <taxon>Bacillales</taxon>
        <taxon>Paenibacillaceae</taxon>
        <taxon>Paenibacillus</taxon>
    </lineage>
</organism>
<feature type="transmembrane region" description="Helical" evidence="1">
    <location>
        <begin position="91"/>
        <end position="110"/>
    </location>
</feature>
<keyword evidence="3" id="KW-1185">Reference proteome</keyword>
<sequence length="200" mass="22696">MDNMDLVTHSILNITQRIKVTENGKWAGCGKMKSLRDKKLSAFLILAIFGLGLTFFGNLYEYVVFVPNLIGLGGIKGLIAFREFFVFSNPVFYYIPLGVIGFISTFISYARICDRTTNLNKWLKKATVYGVITILITVIIVTQFNFKLFFGPPPIDDSSLQMMIFFYSIVAFIRLIFDGLTLYGALRAYHFLISNRSSKC</sequence>
<keyword evidence="1" id="KW-0812">Transmembrane</keyword>
<evidence type="ECO:0000313" key="3">
    <source>
        <dbReference type="Proteomes" id="UP001527882"/>
    </source>
</evidence>
<feature type="transmembrane region" description="Helical" evidence="1">
    <location>
        <begin position="122"/>
        <end position="144"/>
    </location>
</feature>
<name>A0ABT4Q6J9_9BACL</name>
<dbReference type="RefSeq" id="WP_269880952.1">
    <property type="nucleotide sequence ID" value="NZ_JAQAGZ010000005.1"/>
</dbReference>
<reference evidence="2 3" key="1">
    <citation type="submission" date="2022-12" db="EMBL/GenBank/DDBJ databases">
        <title>Draft genome sequence of Paenibacillus sp. dW9.</title>
        <authorList>
            <person name="Choi E.-W."/>
            <person name="Kim D.-U."/>
        </authorList>
    </citation>
    <scope>NUCLEOTIDE SEQUENCE [LARGE SCALE GENOMIC DNA]</scope>
    <source>
        <strain evidence="3">dW9</strain>
    </source>
</reference>
<dbReference type="Proteomes" id="UP001527882">
    <property type="component" value="Unassembled WGS sequence"/>
</dbReference>
<evidence type="ECO:0008006" key="4">
    <source>
        <dbReference type="Google" id="ProtNLM"/>
    </source>
</evidence>
<dbReference type="EMBL" id="JAQAGZ010000005">
    <property type="protein sequence ID" value="MCZ8512499.1"/>
    <property type="molecule type" value="Genomic_DNA"/>
</dbReference>
<keyword evidence="1" id="KW-0472">Membrane</keyword>